<evidence type="ECO:0000259" key="2">
    <source>
        <dbReference type="Pfam" id="PF20862"/>
    </source>
</evidence>
<dbReference type="InterPro" id="IPR049293">
    <property type="entry name" value="DUF6843"/>
</dbReference>
<proteinExistence type="predicted"/>
<sequence>MKAKIGIVIIIIAFLVCLNPYLLIFGVPLFIIGIIILLLSDKKLKTKLIWILIPIILWYPSMHLYFYLIGTIGTATAQKLDLIFPENFNGKAIVVSDMPCGEEIEIIDNREQLRIPDNGILLYKGNLKSGYINNRYFKIDNNGNKTEIPFRANHMFWEDSENRPDENEVGIWLIGGGTKYNPSSIGGINYSFREYVISSKDSLAKWSEFKRSRGLEKITDSLVAICKNKN</sequence>
<evidence type="ECO:0000256" key="1">
    <source>
        <dbReference type="SAM" id="Phobius"/>
    </source>
</evidence>
<organism evidence="3 4">
    <name type="scientific">Flammeovirga agarivorans</name>
    <dbReference type="NCBI Taxonomy" id="2726742"/>
    <lineage>
        <taxon>Bacteria</taxon>
        <taxon>Pseudomonadati</taxon>
        <taxon>Bacteroidota</taxon>
        <taxon>Cytophagia</taxon>
        <taxon>Cytophagales</taxon>
        <taxon>Flammeovirgaceae</taxon>
        <taxon>Flammeovirga</taxon>
    </lineage>
</organism>
<dbReference type="Proteomes" id="UP000585050">
    <property type="component" value="Unassembled WGS sequence"/>
</dbReference>
<feature type="transmembrane region" description="Helical" evidence="1">
    <location>
        <begin position="6"/>
        <end position="39"/>
    </location>
</feature>
<dbReference type="RefSeq" id="WP_168885767.1">
    <property type="nucleotide sequence ID" value="NZ_JABAIL010000029.1"/>
</dbReference>
<dbReference type="EMBL" id="JABAIL010000029">
    <property type="protein sequence ID" value="NLR95062.1"/>
    <property type="molecule type" value="Genomic_DNA"/>
</dbReference>
<keyword evidence="1" id="KW-0812">Transmembrane</keyword>
<name>A0A7X8SRS9_9BACT</name>
<feature type="domain" description="DUF6843" evidence="2">
    <location>
        <begin position="83"/>
        <end position="160"/>
    </location>
</feature>
<reference evidence="3 4" key="1">
    <citation type="submission" date="2020-04" db="EMBL/GenBank/DDBJ databases">
        <title>Flammeovirga sp. SR4, a novel species isolated from seawater.</title>
        <authorList>
            <person name="Wang X."/>
        </authorList>
    </citation>
    <scope>NUCLEOTIDE SEQUENCE [LARGE SCALE GENOMIC DNA]</scope>
    <source>
        <strain evidence="3 4">SR4</strain>
    </source>
</reference>
<keyword evidence="4" id="KW-1185">Reference proteome</keyword>
<dbReference type="AlphaFoldDB" id="A0A7X8SRS9"/>
<gene>
    <name evidence="3" type="ORF">HGP29_27935</name>
</gene>
<comment type="caution">
    <text evidence="3">The sequence shown here is derived from an EMBL/GenBank/DDBJ whole genome shotgun (WGS) entry which is preliminary data.</text>
</comment>
<protein>
    <recommendedName>
        <fullName evidence="2">DUF6843 domain-containing protein</fullName>
    </recommendedName>
</protein>
<keyword evidence="1" id="KW-1133">Transmembrane helix</keyword>
<evidence type="ECO:0000313" key="3">
    <source>
        <dbReference type="EMBL" id="NLR95062.1"/>
    </source>
</evidence>
<evidence type="ECO:0000313" key="4">
    <source>
        <dbReference type="Proteomes" id="UP000585050"/>
    </source>
</evidence>
<dbReference type="Pfam" id="PF20862">
    <property type="entry name" value="DUF6843"/>
    <property type="match status" value="1"/>
</dbReference>
<feature type="transmembrane region" description="Helical" evidence="1">
    <location>
        <begin position="48"/>
        <end position="68"/>
    </location>
</feature>
<keyword evidence="1" id="KW-0472">Membrane</keyword>
<accession>A0A7X8SRS9</accession>